<dbReference type="AlphaFoldDB" id="H3H6K4"/>
<sequence length="158" mass="17435">MRVRTAATSDSAAEMAAFSEYLLKVGEGRHEVHNDLGNDYIKIPRDMLIDNPAGDPDEDEEIRPGAIPRGKVQGQTVQYLGLYLATPCFSHGQLYVAISRVTSRWRFKALVEYPEREEEDGEHSVPTAVREGVGSDTYSGGERSEYACGLKPVCEARG</sequence>
<dbReference type="VEuPathDB" id="FungiDB:KRP23_373"/>
<dbReference type="eggNOG" id="KOG0987">
    <property type="taxonomic scope" value="Eukaryota"/>
</dbReference>
<evidence type="ECO:0000313" key="3">
    <source>
        <dbReference type="Proteomes" id="UP000005238"/>
    </source>
</evidence>
<accession>H3H6K4</accession>
<dbReference type="EnsemblProtists" id="Phyra86315">
    <property type="protein sequence ID" value="Phyra86315"/>
    <property type="gene ID" value="Phyra86315"/>
</dbReference>
<keyword evidence="3" id="KW-1185">Reference proteome</keyword>
<proteinExistence type="predicted"/>
<dbReference type="HOGENOM" id="CLU_1672740_0_0_1"/>
<dbReference type="Proteomes" id="UP000005238">
    <property type="component" value="Unassembled WGS sequence"/>
</dbReference>
<evidence type="ECO:0000313" key="2">
    <source>
        <dbReference type="EnsemblProtists" id="Phyra86315"/>
    </source>
</evidence>
<protein>
    <submittedName>
        <fullName evidence="2">Uncharacterized protein</fullName>
    </submittedName>
</protein>
<reference evidence="2" key="2">
    <citation type="submission" date="2015-06" db="UniProtKB">
        <authorList>
            <consortium name="EnsemblProtists"/>
        </authorList>
    </citation>
    <scope>IDENTIFICATION</scope>
    <source>
        <strain evidence="2">Pr102</strain>
    </source>
</reference>
<evidence type="ECO:0000256" key="1">
    <source>
        <dbReference type="SAM" id="MobiDB-lite"/>
    </source>
</evidence>
<reference evidence="3" key="1">
    <citation type="journal article" date="2006" name="Science">
        <title>Phytophthora genome sequences uncover evolutionary origins and mechanisms of pathogenesis.</title>
        <authorList>
            <person name="Tyler B.M."/>
            <person name="Tripathy S."/>
            <person name="Zhang X."/>
            <person name="Dehal P."/>
            <person name="Jiang R.H."/>
            <person name="Aerts A."/>
            <person name="Arredondo F.D."/>
            <person name="Baxter L."/>
            <person name="Bensasson D."/>
            <person name="Beynon J.L."/>
            <person name="Chapman J."/>
            <person name="Damasceno C.M."/>
            <person name="Dorrance A.E."/>
            <person name="Dou D."/>
            <person name="Dickerman A.W."/>
            <person name="Dubchak I.L."/>
            <person name="Garbelotto M."/>
            <person name="Gijzen M."/>
            <person name="Gordon S.G."/>
            <person name="Govers F."/>
            <person name="Grunwald N.J."/>
            <person name="Huang W."/>
            <person name="Ivors K.L."/>
            <person name="Jones R.W."/>
            <person name="Kamoun S."/>
            <person name="Krampis K."/>
            <person name="Lamour K.H."/>
            <person name="Lee M.K."/>
            <person name="McDonald W.H."/>
            <person name="Medina M."/>
            <person name="Meijer H.J."/>
            <person name="Nordberg E.K."/>
            <person name="Maclean D.J."/>
            <person name="Ospina-Giraldo M.D."/>
            <person name="Morris P.F."/>
            <person name="Phuntumart V."/>
            <person name="Putnam N.H."/>
            <person name="Rash S."/>
            <person name="Rose J.K."/>
            <person name="Sakihama Y."/>
            <person name="Salamov A.A."/>
            <person name="Savidor A."/>
            <person name="Scheuring C.F."/>
            <person name="Smith B.M."/>
            <person name="Sobral B.W."/>
            <person name="Terry A."/>
            <person name="Torto-Alalibo T.A."/>
            <person name="Win J."/>
            <person name="Xu Z."/>
            <person name="Zhang H."/>
            <person name="Grigoriev I.V."/>
            <person name="Rokhsar D.S."/>
            <person name="Boore J.L."/>
        </authorList>
    </citation>
    <scope>NUCLEOTIDE SEQUENCE [LARGE SCALE GENOMIC DNA]</scope>
    <source>
        <strain evidence="3">Pr102</strain>
    </source>
</reference>
<organism evidence="2 3">
    <name type="scientific">Phytophthora ramorum</name>
    <name type="common">Sudden oak death agent</name>
    <dbReference type="NCBI Taxonomy" id="164328"/>
    <lineage>
        <taxon>Eukaryota</taxon>
        <taxon>Sar</taxon>
        <taxon>Stramenopiles</taxon>
        <taxon>Oomycota</taxon>
        <taxon>Peronosporomycetes</taxon>
        <taxon>Peronosporales</taxon>
        <taxon>Peronosporaceae</taxon>
        <taxon>Phytophthora</taxon>
    </lineage>
</organism>
<dbReference type="EMBL" id="DS566604">
    <property type="status" value="NOT_ANNOTATED_CDS"/>
    <property type="molecule type" value="Genomic_DNA"/>
</dbReference>
<dbReference type="InParanoid" id="H3H6K4"/>
<name>H3H6K4_PHYRM</name>
<feature type="region of interest" description="Disordered" evidence="1">
    <location>
        <begin position="117"/>
        <end position="142"/>
    </location>
</feature>